<accession>A0A7D6Z2U8</accession>
<proteinExistence type="predicted"/>
<dbReference type="RefSeq" id="WP_117342166.1">
    <property type="nucleotide sequence ID" value="NZ_CP055538.1"/>
</dbReference>
<evidence type="ECO:0000313" key="5">
    <source>
        <dbReference type="Proteomes" id="UP000512043"/>
    </source>
</evidence>
<evidence type="ECO:0000313" key="2">
    <source>
        <dbReference type="EMBL" id="QLO13085.1"/>
    </source>
</evidence>
<protein>
    <submittedName>
        <fullName evidence="1">Fimbriae Y protein</fullName>
    </submittedName>
</protein>
<evidence type="ECO:0000313" key="1">
    <source>
        <dbReference type="EMBL" id="MBA8062637.1"/>
    </source>
</evidence>
<reference evidence="2" key="2">
    <citation type="journal article" date="2021" name="Microb. Genom.">
        <title>A genomic epidemiological study shows that prevalence of antimicrobial resistance in Enterobacterales is associated with the livestock host, as well as antimicrobial usage.</title>
        <authorList>
            <person name="AbuOun M."/>
            <person name="Jones H."/>
            <person name="Stubberfield E."/>
            <person name="Gilson D."/>
            <person name="Shaw L.P."/>
            <person name="Hubbard A.T.M."/>
            <person name="Chau K.K."/>
            <person name="Sebra R."/>
            <person name="Peto T.E.A."/>
            <person name="Crook D.W."/>
            <person name="Read D.S."/>
            <person name="Gweon H.S."/>
            <person name="Walker A.S."/>
            <person name="Stoesser N."/>
            <person name="Smith R.P."/>
            <person name="Anjum M.F."/>
            <person name="On Behalf Of The Rehab Consortium."/>
        </authorList>
    </citation>
    <scope>NUCLEOTIDE SEQUENCE</scope>
    <source>
        <strain evidence="3">RHBSTW-00334</strain>
        <strain evidence="2">RHBSTW-00398</strain>
    </source>
</reference>
<dbReference type="Proteomes" id="UP000510650">
    <property type="component" value="Chromosome"/>
</dbReference>
<dbReference type="Proteomes" id="UP000512043">
    <property type="component" value="Chromosome"/>
</dbReference>
<reference evidence="4 5" key="1">
    <citation type="submission" date="2020-06" db="EMBL/GenBank/DDBJ databases">
        <title>REHAB project genomes.</title>
        <authorList>
            <person name="Shaw L.P."/>
        </authorList>
    </citation>
    <scope>NUCLEOTIDE SEQUENCE [LARGE SCALE GENOMIC DNA]</scope>
    <source>
        <strain evidence="1 6">RHBSTW-00116</strain>
        <strain evidence="5">RHBSTW-00334</strain>
        <strain evidence="4">RHBSTW-00398</strain>
    </source>
</reference>
<name>A0A7D6Z2U8_CITFR</name>
<evidence type="ECO:0000313" key="6">
    <source>
        <dbReference type="Proteomes" id="UP000591803"/>
    </source>
</evidence>
<evidence type="ECO:0000313" key="4">
    <source>
        <dbReference type="Proteomes" id="UP000510650"/>
    </source>
</evidence>
<dbReference type="Proteomes" id="UP000591803">
    <property type="component" value="Unassembled WGS sequence"/>
</dbReference>
<dbReference type="EMBL" id="CP055538">
    <property type="protein sequence ID" value="QLO13085.1"/>
    <property type="molecule type" value="Genomic_DNA"/>
</dbReference>
<dbReference type="EMBL" id="JABXRI010000001">
    <property type="protein sequence ID" value="MBA8062637.1"/>
    <property type="molecule type" value="Genomic_DNA"/>
</dbReference>
<dbReference type="AlphaFoldDB" id="A0A7D6Z2U8"/>
<sequence>MRSVLRRERHRRLQNTHCTHQYHHCAPQVFDRLEYLAQKINYTLPGDTVSQAIITTDYYLAFTLNRYLFSGTRTAVFQNFESALDSLQSPESSQLVIDMEGLPFSYFETLQQLRLLVKQRNDIQIFLLLNDNDESLGKFIAMTGPFYVLPRRQRLADIRHALLSPNLNNIHSSRLNLADWEMVSLLLQGESLKKIACIQNRPYHRVIYRLNQLITYLGLPHRQRFLHLIHRLNATSHHLI</sequence>
<evidence type="ECO:0000313" key="3">
    <source>
        <dbReference type="EMBL" id="QLY38074.1"/>
    </source>
</evidence>
<gene>
    <name evidence="1" type="ORF">HV077_09540</name>
    <name evidence="3" type="ORF">HV164_16800</name>
    <name evidence="2" type="ORF">HV183_06315</name>
</gene>
<dbReference type="EMBL" id="CP056597">
    <property type="protein sequence ID" value="QLY38074.1"/>
    <property type="molecule type" value="Genomic_DNA"/>
</dbReference>
<organism evidence="1 6">
    <name type="scientific">Citrobacter freundii</name>
    <dbReference type="NCBI Taxonomy" id="546"/>
    <lineage>
        <taxon>Bacteria</taxon>
        <taxon>Pseudomonadati</taxon>
        <taxon>Pseudomonadota</taxon>
        <taxon>Gammaproteobacteria</taxon>
        <taxon>Enterobacterales</taxon>
        <taxon>Enterobacteriaceae</taxon>
        <taxon>Citrobacter</taxon>
        <taxon>Citrobacter freundii complex</taxon>
    </lineage>
</organism>